<protein>
    <submittedName>
        <fullName evidence="1">Uncharacterized protein</fullName>
    </submittedName>
</protein>
<organism evidence="1 2">
    <name type="scientific">Actinoplanes auranticolor</name>
    <dbReference type="NCBI Taxonomy" id="47988"/>
    <lineage>
        <taxon>Bacteria</taxon>
        <taxon>Bacillati</taxon>
        <taxon>Actinomycetota</taxon>
        <taxon>Actinomycetes</taxon>
        <taxon>Micromonosporales</taxon>
        <taxon>Micromonosporaceae</taxon>
        <taxon>Actinoplanes</taxon>
    </lineage>
</organism>
<evidence type="ECO:0000313" key="1">
    <source>
        <dbReference type="EMBL" id="GIM76183.1"/>
    </source>
</evidence>
<dbReference type="RefSeq" id="WP_212992829.1">
    <property type="nucleotide sequence ID" value="NZ_BAABEA010000055.1"/>
</dbReference>
<proteinExistence type="predicted"/>
<reference evidence="1" key="1">
    <citation type="submission" date="2021-03" db="EMBL/GenBank/DDBJ databases">
        <title>Whole genome shotgun sequence of Actinoplanes auranticolor NBRC 12245.</title>
        <authorList>
            <person name="Komaki H."/>
            <person name="Tamura T."/>
        </authorList>
    </citation>
    <scope>NUCLEOTIDE SEQUENCE</scope>
    <source>
        <strain evidence="1">NBRC 12245</strain>
    </source>
</reference>
<dbReference type="AlphaFoldDB" id="A0A919W146"/>
<evidence type="ECO:0000313" key="2">
    <source>
        <dbReference type="Proteomes" id="UP000681340"/>
    </source>
</evidence>
<name>A0A919W146_9ACTN</name>
<keyword evidence="2" id="KW-1185">Reference proteome</keyword>
<dbReference type="Proteomes" id="UP000681340">
    <property type="component" value="Unassembled WGS sequence"/>
</dbReference>
<accession>A0A919W146</accession>
<dbReference type="EMBL" id="BOQL01000061">
    <property type="protein sequence ID" value="GIM76183.1"/>
    <property type="molecule type" value="Genomic_DNA"/>
</dbReference>
<sequence>MSTIERIRNRRIAKRDARAIDRAWKSAPTQSMRDEIAILSQQRMF</sequence>
<gene>
    <name evidence="1" type="ORF">Aau02nite_69640</name>
</gene>
<comment type="caution">
    <text evidence="1">The sequence shown here is derived from an EMBL/GenBank/DDBJ whole genome shotgun (WGS) entry which is preliminary data.</text>
</comment>